<keyword evidence="6 11" id="KW-0406">Ion transport</keyword>
<dbReference type="InterPro" id="IPR000131">
    <property type="entry name" value="ATP_synth_F1_gsu"/>
</dbReference>
<keyword evidence="9 11" id="KW-0139">CF(1)</keyword>
<dbReference type="EMBL" id="FQNC01000012">
    <property type="protein sequence ID" value="SGY13586.1"/>
    <property type="molecule type" value="Genomic_DNA"/>
</dbReference>
<evidence type="ECO:0000256" key="4">
    <source>
        <dbReference type="ARBA" id="ARBA00022781"/>
    </source>
</evidence>
<dbReference type="STRING" id="796604.A0A2X0LPY8"/>
<comment type="similarity">
    <text evidence="2 11">Belongs to the ATPase gamma chain family.</text>
</comment>
<dbReference type="NCBIfam" id="TIGR01146">
    <property type="entry name" value="ATPsyn_F1gamma"/>
    <property type="match status" value="1"/>
</dbReference>
<evidence type="ECO:0000256" key="2">
    <source>
        <dbReference type="ARBA" id="ARBA00007681"/>
    </source>
</evidence>
<dbReference type="SUPFAM" id="SSF52943">
    <property type="entry name" value="ATP synthase (F1-ATPase), gamma subunit"/>
    <property type="match status" value="1"/>
</dbReference>
<name>A0A2X0LPY8_9BASI</name>
<dbReference type="FunFam" id="3.40.1380.10:FF:000003">
    <property type="entry name" value="ATP synthase subunit gamma"/>
    <property type="match status" value="1"/>
</dbReference>
<dbReference type="Gene3D" id="1.10.287.80">
    <property type="entry name" value="ATP synthase, gamma subunit, helix hairpin domain"/>
    <property type="match status" value="2"/>
</dbReference>
<dbReference type="GO" id="GO:0005743">
    <property type="term" value="C:mitochondrial inner membrane"/>
    <property type="evidence" value="ECO:0007669"/>
    <property type="project" value="UniProtKB-SubCell"/>
</dbReference>
<dbReference type="PRINTS" id="PR00126">
    <property type="entry name" value="ATPASEGAMMA"/>
</dbReference>
<evidence type="ECO:0000256" key="11">
    <source>
        <dbReference type="RuleBase" id="RU004001"/>
    </source>
</evidence>
<keyword evidence="5" id="KW-0999">Mitochondrion inner membrane</keyword>
<evidence type="ECO:0000256" key="3">
    <source>
        <dbReference type="ARBA" id="ARBA00022448"/>
    </source>
</evidence>
<dbReference type="PIRSF" id="PIRSF039089">
    <property type="entry name" value="ATP_synthase_gamma"/>
    <property type="match status" value="1"/>
</dbReference>
<gene>
    <name evidence="13" type="primary">BQ5605_C010g05900</name>
    <name evidence="13" type="ORF">BQ5605_C010G05900</name>
</gene>
<reference evidence="13 14" key="1">
    <citation type="submission" date="2016-11" db="EMBL/GenBank/DDBJ databases">
        <authorList>
            <person name="Jaros S."/>
            <person name="Januszkiewicz K."/>
            <person name="Wedrychowicz H."/>
        </authorList>
    </citation>
    <scope>NUCLEOTIDE SEQUENCE [LARGE SCALE GENOMIC DNA]</scope>
</reference>
<dbReference type="Proteomes" id="UP000249464">
    <property type="component" value="Unassembled WGS sequence"/>
</dbReference>
<sequence length="327" mass="35323">MFAARTAVRVVAPAGARSFSSTPTQMATLRELESRIKSVGNIGTFPRRKITKSMKMVAASRLARAQNSMRLAKAYGQANNAVFEQSEAAKSEAKVEKILYIAVSSDRGLCGGIHSSIAKATKRDIETGEGAGKEVTIVALGEKPKQQLARGTHSHEMALSFSQIGKAVPTFADALAIADKIESEHLEFDKVRPYRVGATLIKIVYNKFLTVISYEAAFIEIYSNKALSLSPAFSAYEVESDELGGDLSSFAMANAIYAGLVEGFAAEKHSKLIAFGSLQISARRNAMENASKNAEEMIAKLRMQFNRMRQAAITNELVDIITGASAL</sequence>
<evidence type="ECO:0000256" key="12">
    <source>
        <dbReference type="SAM" id="Coils"/>
    </source>
</evidence>
<comment type="subunit">
    <text evidence="11">F-type ATPases have 2 components, CF(1) - the catalytic core - and CF(0) - the membrane proton channel. CF(1) and CF(0) have multiple subunits.</text>
</comment>
<keyword evidence="10 11" id="KW-0066">ATP synthesis</keyword>
<evidence type="ECO:0000313" key="14">
    <source>
        <dbReference type="Proteomes" id="UP000249464"/>
    </source>
</evidence>
<evidence type="ECO:0000256" key="6">
    <source>
        <dbReference type="ARBA" id="ARBA00023065"/>
    </source>
</evidence>
<evidence type="ECO:0000256" key="10">
    <source>
        <dbReference type="ARBA" id="ARBA00023310"/>
    </source>
</evidence>
<keyword evidence="4 11" id="KW-0375">Hydrogen ion transport</keyword>
<protein>
    <recommendedName>
        <fullName evidence="11">ATP synthase subunit gamma</fullName>
    </recommendedName>
</protein>
<dbReference type="PROSITE" id="PS00153">
    <property type="entry name" value="ATPASE_GAMMA"/>
    <property type="match status" value="1"/>
</dbReference>
<keyword evidence="12" id="KW-0175">Coiled coil</keyword>
<dbReference type="CDD" id="cd12151">
    <property type="entry name" value="F1-ATPase_gamma"/>
    <property type="match status" value="1"/>
</dbReference>
<feature type="coiled-coil region" evidence="12">
    <location>
        <begin position="284"/>
        <end position="311"/>
    </location>
</feature>
<keyword evidence="8" id="KW-0472">Membrane</keyword>
<keyword evidence="7" id="KW-0496">Mitochondrion</keyword>
<proteinExistence type="inferred from homology"/>
<evidence type="ECO:0000313" key="13">
    <source>
        <dbReference type="EMBL" id="SGY13586.1"/>
    </source>
</evidence>
<dbReference type="AlphaFoldDB" id="A0A2X0LPY8"/>
<evidence type="ECO:0000256" key="9">
    <source>
        <dbReference type="ARBA" id="ARBA00023196"/>
    </source>
</evidence>
<dbReference type="InterPro" id="IPR035968">
    <property type="entry name" value="ATP_synth_F1_ATPase_gsu"/>
</dbReference>
<comment type="subcellular location">
    <subcellularLocation>
        <location evidence="1">Mitochondrion inner membrane</location>
        <topology evidence="1">Peripheral membrane protein</topology>
    </subcellularLocation>
</comment>
<dbReference type="GO" id="GO:0045259">
    <property type="term" value="C:proton-transporting ATP synthase complex"/>
    <property type="evidence" value="ECO:0007669"/>
    <property type="project" value="UniProtKB-KW"/>
</dbReference>
<evidence type="ECO:0000256" key="8">
    <source>
        <dbReference type="ARBA" id="ARBA00023136"/>
    </source>
</evidence>
<evidence type="ECO:0000256" key="1">
    <source>
        <dbReference type="ARBA" id="ARBA00004637"/>
    </source>
</evidence>
<dbReference type="PANTHER" id="PTHR11693">
    <property type="entry name" value="ATP SYNTHASE GAMMA CHAIN"/>
    <property type="match status" value="1"/>
</dbReference>
<organism evidence="13 14">
    <name type="scientific">Microbotryum silenes-dioicae</name>
    <dbReference type="NCBI Taxonomy" id="796604"/>
    <lineage>
        <taxon>Eukaryota</taxon>
        <taxon>Fungi</taxon>
        <taxon>Dikarya</taxon>
        <taxon>Basidiomycota</taxon>
        <taxon>Pucciniomycotina</taxon>
        <taxon>Microbotryomycetes</taxon>
        <taxon>Microbotryales</taxon>
        <taxon>Microbotryaceae</taxon>
        <taxon>Microbotryum</taxon>
    </lineage>
</organism>
<evidence type="ECO:0000256" key="7">
    <source>
        <dbReference type="ARBA" id="ARBA00023128"/>
    </source>
</evidence>
<dbReference type="PANTHER" id="PTHR11693:SF22">
    <property type="entry name" value="ATP SYNTHASE SUBUNIT GAMMA, MITOCHONDRIAL"/>
    <property type="match status" value="1"/>
</dbReference>
<evidence type="ECO:0000256" key="5">
    <source>
        <dbReference type="ARBA" id="ARBA00022792"/>
    </source>
</evidence>
<dbReference type="Gene3D" id="3.40.1380.10">
    <property type="match status" value="1"/>
</dbReference>
<dbReference type="Pfam" id="PF00231">
    <property type="entry name" value="ATP-synt"/>
    <property type="match status" value="1"/>
</dbReference>
<accession>A0A2X0LPY8</accession>
<keyword evidence="14" id="KW-1185">Reference proteome</keyword>
<keyword evidence="3 11" id="KW-0813">Transport</keyword>
<dbReference type="GO" id="GO:0046933">
    <property type="term" value="F:proton-transporting ATP synthase activity, rotational mechanism"/>
    <property type="evidence" value="ECO:0007669"/>
    <property type="project" value="InterPro"/>
</dbReference>
<dbReference type="InterPro" id="IPR023632">
    <property type="entry name" value="ATP_synth_F1_gsu_CS"/>
</dbReference>